<dbReference type="Gene3D" id="6.10.10.120">
    <property type="entry name" value="Antitoxin ParD1-like"/>
    <property type="match status" value="1"/>
</dbReference>
<evidence type="ECO:0000313" key="1">
    <source>
        <dbReference type="EMBL" id="GLR63031.1"/>
    </source>
</evidence>
<gene>
    <name evidence="1" type="ORF">GCM10007878_04660</name>
</gene>
<dbReference type="InterPro" id="IPR010985">
    <property type="entry name" value="Ribbon_hlx_hlx"/>
</dbReference>
<dbReference type="SUPFAM" id="SSF47598">
    <property type="entry name" value="Ribbon-helix-helix"/>
    <property type="match status" value="1"/>
</dbReference>
<proteinExistence type="predicted"/>
<evidence type="ECO:0000313" key="2">
    <source>
        <dbReference type="Proteomes" id="UP001156682"/>
    </source>
</evidence>
<sequence>MTQATTITVRIKGQLSNFVAANTGEQGSYDNVSEYIRDLIRRDKERVESLSFEALKAELKLAFDAPESSYHSLTASDIINRNKQPA</sequence>
<dbReference type="EMBL" id="BSOR01000008">
    <property type="protein sequence ID" value="GLR63031.1"/>
    <property type="molecule type" value="Genomic_DNA"/>
</dbReference>
<accession>A0ABQ5ZWL3</accession>
<dbReference type="RefSeq" id="WP_027850633.1">
    <property type="nucleotide sequence ID" value="NZ_BSOR01000008.1"/>
</dbReference>
<dbReference type="Proteomes" id="UP001156682">
    <property type="component" value="Unassembled WGS sequence"/>
</dbReference>
<keyword evidence="2" id="KW-1185">Reference proteome</keyword>
<dbReference type="InterPro" id="IPR038296">
    <property type="entry name" value="ParD_sf"/>
</dbReference>
<comment type="caution">
    <text evidence="1">The sequence shown here is derived from an EMBL/GenBank/DDBJ whole genome shotgun (WGS) entry which is preliminary data.</text>
</comment>
<protein>
    <submittedName>
        <fullName evidence="1">Addiction module antitoxin</fullName>
    </submittedName>
</protein>
<organism evidence="1 2">
    <name type="scientific">Marinospirillum insulare</name>
    <dbReference type="NCBI Taxonomy" id="217169"/>
    <lineage>
        <taxon>Bacteria</taxon>
        <taxon>Pseudomonadati</taxon>
        <taxon>Pseudomonadota</taxon>
        <taxon>Gammaproteobacteria</taxon>
        <taxon>Oceanospirillales</taxon>
        <taxon>Oceanospirillaceae</taxon>
        <taxon>Marinospirillum</taxon>
    </lineage>
</organism>
<reference evidence="2" key="1">
    <citation type="journal article" date="2019" name="Int. J. Syst. Evol. Microbiol.">
        <title>The Global Catalogue of Microorganisms (GCM) 10K type strain sequencing project: providing services to taxonomists for standard genome sequencing and annotation.</title>
        <authorList>
            <consortium name="The Broad Institute Genomics Platform"/>
            <consortium name="The Broad Institute Genome Sequencing Center for Infectious Disease"/>
            <person name="Wu L."/>
            <person name="Ma J."/>
        </authorList>
    </citation>
    <scope>NUCLEOTIDE SEQUENCE [LARGE SCALE GENOMIC DNA]</scope>
    <source>
        <strain evidence="2">NBRC 100033</strain>
    </source>
</reference>
<name>A0ABQ5ZWL3_9GAMM</name>